<comment type="caution">
    <text evidence="4">The sequence shown here is derived from an EMBL/GenBank/DDBJ whole genome shotgun (WGS) entry which is preliminary data.</text>
</comment>
<evidence type="ECO:0000256" key="1">
    <source>
        <dbReference type="ARBA" id="ARBA00023125"/>
    </source>
</evidence>
<dbReference type="EMBL" id="JARRAF010000109">
    <property type="protein sequence ID" value="MDK2127066.1"/>
    <property type="molecule type" value="Genomic_DNA"/>
</dbReference>
<feature type="DNA-binding region" description="OmpR/PhoB-type" evidence="2">
    <location>
        <begin position="2"/>
        <end position="65"/>
    </location>
</feature>
<name>A0ABT7E420_9NEIS</name>
<evidence type="ECO:0000256" key="2">
    <source>
        <dbReference type="PROSITE-ProRule" id="PRU01091"/>
    </source>
</evidence>
<organism evidence="4 5">
    <name type="scientific">Parachitinimonas caeni</name>
    <dbReference type="NCBI Taxonomy" id="3031301"/>
    <lineage>
        <taxon>Bacteria</taxon>
        <taxon>Pseudomonadati</taxon>
        <taxon>Pseudomonadota</taxon>
        <taxon>Betaproteobacteria</taxon>
        <taxon>Neisseriales</taxon>
        <taxon>Chitinibacteraceae</taxon>
        <taxon>Parachitinimonas</taxon>
    </lineage>
</organism>
<dbReference type="Proteomes" id="UP001172778">
    <property type="component" value="Unassembled WGS sequence"/>
</dbReference>
<dbReference type="InterPro" id="IPR001867">
    <property type="entry name" value="OmpR/PhoB-type_DNA-bd"/>
</dbReference>
<keyword evidence="5" id="KW-1185">Reference proteome</keyword>
<evidence type="ECO:0000313" key="5">
    <source>
        <dbReference type="Proteomes" id="UP001172778"/>
    </source>
</evidence>
<keyword evidence="1 2" id="KW-0238">DNA-binding</keyword>
<dbReference type="PROSITE" id="PS51755">
    <property type="entry name" value="OMPR_PHOB"/>
    <property type="match status" value="1"/>
</dbReference>
<dbReference type="Gene3D" id="1.10.10.10">
    <property type="entry name" value="Winged helix-like DNA-binding domain superfamily/Winged helix DNA-binding domain"/>
    <property type="match status" value="1"/>
</dbReference>
<dbReference type="SUPFAM" id="SSF46894">
    <property type="entry name" value="C-terminal effector domain of the bipartite response regulators"/>
    <property type="match status" value="1"/>
</dbReference>
<sequence>MFYQYRFGSTLFDESTGELTINGLSVDIQPQSARILGILLKHRGEVVTRKALEEQVWQGRFVGEN</sequence>
<dbReference type="RefSeq" id="WP_284103382.1">
    <property type="nucleotide sequence ID" value="NZ_JARRAF010000109.1"/>
</dbReference>
<protein>
    <submittedName>
        <fullName evidence="4">Winged helix-turn-helix domain-containing protein</fullName>
    </submittedName>
</protein>
<reference evidence="4" key="1">
    <citation type="submission" date="2023-03" db="EMBL/GenBank/DDBJ databases">
        <title>Chitinimonas shenzhenensis gen. nov., sp. nov., a novel member of family Burkholderiaceae isolated from activated sludge collected in Shen Zhen, China.</title>
        <authorList>
            <person name="Wang X."/>
        </authorList>
    </citation>
    <scope>NUCLEOTIDE SEQUENCE</scope>
    <source>
        <strain evidence="4">DQS-5</strain>
    </source>
</reference>
<dbReference type="InterPro" id="IPR016032">
    <property type="entry name" value="Sig_transdc_resp-reg_C-effctor"/>
</dbReference>
<proteinExistence type="predicted"/>
<dbReference type="Pfam" id="PF00486">
    <property type="entry name" value="Trans_reg_C"/>
    <property type="match status" value="1"/>
</dbReference>
<evidence type="ECO:0000259" key="3">
    <source>
        <dbReference type="PROSITE" id="PS51755"/>
    </source>
</evidence>
<feature type="domain" description="OmpR/PhoB-type" evidence="3">
    <location>
        <begin position="2"/>
        <end position="65"/>
    </location>
</feature>
<accession>A0ABT7E420</accession>
<evidence type="ECO:0000313" key="4">
    <source>
        <dbReference type="EMBL" id="MDK2127066.1"/>
    </source>
</evidence>
<dbReference type="InterPro" id="IPR036388">
    <property type="entry name" value="WH-like_DNA-bd_sf"/>
</dbReference>
<gene>
    <name evidence="4" type="ORF">PZA18_23795</name>
</gene>
<feature type="non-terminal residue" evidence="4">
    <location>
        <position position="65"/>
    </location>
</feature>